<proteinExistence type="predicted"/>
<sequence length="103" mass="11045">MPPASGRDPDEAQQLENLRVTVGRQDPELYAKLVRPAGKPPFLRLLNRAAGDLAEDVSVRAGATACDPSNFLWSWGQVIGPVSDLDGSAASLRKVLATHPQDQ</sequence>
<evidence type="ECO:0000313" key="1">
    <source>
        <dbReference type="EMBL" id="QXJ25876.1"/>
    </source>
</evidence>
<organism evidence="1 2">
    <name type="scientific">Actinomadura graeca</name>
    <dbReference type="NCBI Taxonomy" id="2750812"/>
    <lineage>
        <taxon>Bacteria</taxon>
        <taxon>Bacillati</taxon>
        <taxon>Actinomycetota</taxon>
        <taxon>Actinomycetes</taxon>
        <taxon>Streptosporangiales</taxon>
        <taxon>Thermomonosporaceae</taxon>
        <taxon>Actinomadura</taxon>
    </lineage>
</organism>
<dbReference type="EMBL" id="CP059572">
    <property type="protein sequence ID" value="QXJ25876.1"/>
    <property type="molecule type" value="Genomic_DNA"/>
</dbReference>
<dbReference type="RefSeq" id="WP_231332092.1">
    <property type="nucleotide sequence ID" value="NZ_CP059572.1"/>
</dbReference>
<keyword evidence="2" id="KW-1185">Reference proteome</keyword>
<accession>A0ABX8R472</accession>
<evidence type="ECO:0000313" key="2">
    <source>
        <dbReference type="Proteomes" id="UP001049518"/>
    </source>
</evidence>
<gene>
    <name evidence="1" type="ORF">AGRA3207_007441</name>
</gene>
<dbReference type="Proteomes" id="UP001049518">
    <property type="component" value="Chromosome"/>
</dbReference>
<reference evidence="1" key="1">
    <citation type="submission" date="2020-07" db="EMBL/GenBank/DDBJ databases">
        <authorList>
            <person name="Tarantini F.S."/>
            <person name="Hong K.W."/>
            <person name="Chan K.G."/>
        </authorList>
    </citation>
    <scope>NUCLEOTIDE SEQUENCE</scope>
    <source>
        <strain evidence="1">32-07</strain>
    </source>
</reference>
<name>A0ABX8R472_9ACTN</name>
<protein>
    <submittedName>
        <fullName evidence="1">Uncharacterized protein</fullName>
    </submittedName>
</protein>